<dbReference type="SUPFAM" id="SSF55874">
    <property type="entry name" value="ATPase domain of HSP90 chaperone/DNA topoisomerase II/histidine kinase"/>
    <property type="match status" value="1"/>
</dbReference>
<dbReference type="EMBL" id="QFRJ01000010">
    <property type="protein sequence ID" value="PWH84860.1"/>
    <property type="molecule type" value="Genomic_DNA"/>
</dbReference>
<keyword evidence="7" id="KW-0067">ATP-binding</keyword>
<keyword evidence="3" id="KW-0597">Phosphoprotein</keyword>
<comment type="caution">
    <text evidence="13">The sequence shown here is derived from an EMBL/GenBank/DDBJ whole genome shotgun (WGS) entry which is preliminary data.</text>
</comment>
<dbReference type="GO" id="GO:0005524">
    <property type="term" value="F:ATP binding"/>
    <property type="evidence" value="ECO:0007669"/>
    <property type="project" value="UniProtKB-KW"/>
</dbReference>
<dbReference type="PANTHER" id="PTHR41523">
    <property type="entry name" value="TWO-COMPONENT SYSTEM SENSOR PROTEIN"/>
    <property type="match status" value="1"/>
</dbReference>
<organism evidence="13 14">
    <name type="scientific">Brumimicrobium oceani</name>
    <dbReference type="NCBI Taxonomy" id="2100725"/>
    <lineage>
        <taxon>Bacteria</taxon>
        <taxon>Pseudomonadati</taxon>
        <taxon>Bacteroidota</taxon>
        <taxon>Flavobacteriia</taxon>
        <taxon>Flavobacteriales</taxon>
        <taxon>Crocinitomicaceae</taxon>
        <taxon>Brumimicrobium</taxon>
    </lineage>
</organism>
<keyword evidence="11" id="KW-0732">Signal</keyword>
<dbReference type="InterPro" id="IPR011495">
    <property type="entry name" value="Sig_transdc_His_kin_sub2_dim/P"/>
</dbReference>
<evidence type="ECO:0000313" key="13">
    <source>
        <dbReference type="EMBL" id="PWH84860.1"/>
    </source>
</evidence>
<keyword evidence="10" id="KW-0812">Transmembrane</keyword>
<evidence type="ECO:0000256" key="5">
    <source>
        <dbReference type="ARBA" id="ARBA00022741"/>
    </source>
</evidence>
<sequence length="643" mass="75068">MIRKKSQYFIAITIGLFLFVSSSAAQKNKLENLSEFSEDTLSETIRKIQFFTSEENKDSLQYYVKRGYDYVERYNFVAKQSNEVLTQFADIYFYYGEEYYETSETFKAIIGYKKAAELYEELGEKSKLADAWSVLGILFSNIGDEAKCIHYLSQSIEIYIDLKDSVGMALGFNSMGEFYSRQNNFSEAQNFVSRGLEIGEVLENHYVLSILQNTKARIERESGDYKEAIKSYQKSLSYAKLIDNEVNVSLILNNLGSIYVENDRPEEGIDYLRRALNILNESNFEFGKTYVLTNMAKYYILRSENKLAQEKLDEAIKLAIKTDNPEGEFNALKVQLKIYEQTQDQAKIAEVLNKQLDYYKLLNKNLRDQLNRNTTVKYKLEKEKYKNEYKVFRRQLEIEKERDILSIYYTTAIIFIILLVAFLLFIIVRLNSSNKKNKIITKQSEERKLLLQEVHHRVKNNFQIVSSMLRLQSYNFDNETLRQNFEEAVNRINAMAIVHDVIYRQEKFKDIDSKRYLEKLIKSLRKSGDSRILITIDSEEIPFKIETLINIGIALNELITNSFKHAFNHEIAQPKIEISLREIGDKTYELVYKDNGVGISKGAYESSFGMELIETIISNFEGEVTYAPINNWSTLFKITFKED</sequence>
<feature type="repeat" description="TPR" evidence="8">
    <location>
        <begin position="89"/>
        <end position="122"/>
    </location>
</feature>
<dbReference type="Pfam" id="PF13424">
    <property type="entry name" value="TPR_12"/>
    <property type="match status" value="1"/>
</dbReference>
<dbReference type="Gene3D" id="3.30.565.10">
    <property type="entry name" value="Histidine kinase-like ATPase, C-terminal domain"/>
    <property type="match status" value="1"/>
</dbReference>
<name>A0A2U2XAT0_9FLAO</name>
<dbReference type="Proteomes" id="UP000245370">
    <property type="component" value="Unassembled WGS sequence"/>
</dbReference>
<dbReference type="EC" id="2.7.13.3" evidence="2"/>
<feature type="chain" id="PRO_5015763318" description="histidine kinase" evidence="11">
    <location>
        <begin position="25"/>
        <end position="643"/>
    </location>
</feature>
<keyword evidence="8" id="KW-0802">TPR repeat</keyword>
<evidence type="ECO:0000256" key="6">
    <source>
        <dbReference type="ARBA" id="ARBA00022777"/>
    </source>
</evidence>
<keyword evidence="10" id="KW-0472">Membrane</keyword>
<reference evidence="13 14" key="2">
    <citation type="submission" date="2018-05" db="EMBL/GenBank/DDBJ databases">
        <authorList>
            <person name="Lanie J.A."/>
            <person name="Ng W.-L."/>
            <person name="Kazmierczak K.M."/>
            <person name="Andrzejewski T.M."/>
            <person name="Davidsen T.M."/>
            <person name="Wayne K.J."/>
            <person name="Tettelin H."/>
            <person name="Glass J.I."/>
            <person name="Rusch D."/>
            <person name="Podicherti R."/>
            <person name="Tsui H.-C.T."/>
            <person name="Winkler M.E."/>
        </authorList>
    </citation>
    <scope>NUCLEOTIDE SEQUENCE [LARGE SCALE GENOMIC DNA]</scope>
    <source>
        <strain evidence="13 14">C305</strain>
    </source>
</reference>
<comment type="catalytic activity">
    <reaction evidence="1">
        <text>ATP + protein L-histidine = ADP + protein N-phospho-L-histidine.</text>
        <dbReference type="EC" id="2.7.13.3"/>
    </reaction>
</comment>
<protein>
    <recommendedName>
        <fullName evidence="2">histidine kinase</fullName>
        <ecNumber evidence="2">2.7.13.3</ecNumber>
    </recommendedName>
</protein>
<dbReference type="InterPro" id="IPR011990">
    <property type="entry name" value="TPR-like_helical_dom_sf"/>
</dbReference>
<dbReference type="Pfam" id="PF07568">
    <property type="entry name" value="HisKA_2"/>
    <property type="match status" value="1"/>
</dbReference>
<keyword evidence="14" id="KW-1185">Reference proteome</keyword>
<reference evidence="13 14" key="1">
    <citation type="submission" date="2018-05" db="EMBL/GenBank/DDBJ databases">
        <title>Brumimicrobium oceani sp. nov., isolated from coastal sediment.</title>
        <authorList>
            <person name="Kou Y."/>
        </authorList>
    </citation>
    <scope>NUCLEOTIDE SEQUENCE [LARGE SCALE GENOMIC DNA]</scope>
    <source>
        <strain evidence="13 14">C305</strain>
    </source>
</reference>
<proteinExistence type="predicted"/>
<dbReference type="RefSeq" id="WP_109360053.1">
    <property type="nucleotide sequence ID" value="NZ_QFRJ01000010.1"/>
</dbReference>
<evidence type="ECO:0000256" key="7">
    <source>
        <dbReference type="ARBA" id="ARBA00022840"/>
    </source>
</evidence>
<gene>
    <name evidence="13" type="ORF">DIT68_12000</name>
</gene>
<evidence type="ECO:0000256" key="8">
    <source>
        <dbReference type="PROSITE-ProRule" id="PRU00339"/>
    </source>
</evidence>
<evidence type="ECO:0000256" key="9">
    <source>
        <dbReference type="SAM" id="Coils"/>
    </source>
</evidence>
<dbReference type="GO" id="GO:0004673">
    <property type="term" value="F:protein histidine kinase activity"/>
    <property type="evidence" value="ECO:0007669"/>
    <property type="project" value="UniProtKB-EC"/>
</dbReference>
<keyword evidence="4" id="KW-0808">Transferase</keyword>
<evidence type="ECO:0000256" key="11">
    <source>
        <dbReference type="SAM" id="SignalP"/>
    </source>
</evidence>
<dbReference type="PROSITE" id="PS50005">
    <property type="entry name" value="TPR"/>
    <property type="match status" value="2"/>
</dbReference>
<keyword evidence="9" id="KW-0175">Coiled coil</keyword>
<evidence type="ECO:0000256" key="3">
    <source>
        <dbReference type="ARBA" id="ARBA00022553"/>
    </source>
</evidence>
<feature type="signal peptide" evidence="11">
    <location>
        <begin position="1"/>
        <end position="24"/>
    </location>
</feature>
<dbReference type="InterPro" id="IPR019734">
    <property type="entry name" value="TPR_rpt"/>
</dbReference>
<dbReference type="AlphaFoldDB" id="A0A2U2XAT0"/>
<dbReference type="Gene3D" id="1.25.40.10">
    <property type="entry name" value="Tetratricopeptide repeat domain"/>
    <property type="match status" value="2"/>
</dbReference>
<evidence type="ECO:0000313" key="14">
    <source>
        <dbReference type="Proteomes" id="UP000245370"/>
    </source>
</evidence>
<keyword evidence="6" id="KW-0418">Kinase</keyword>
<keyword evidence="5" id="KW-0547">Nucleotide-binding</keyword>
<keyword evidence="10" id="KW-1133">Transmembrane helix</keyword>
<evidence type="ECO:0000256" key="2">
    <source>
        <dbReference type="ARBA" id="ARBA00012438"/>
    </source>
</evidence>
<feature type="transmembrane region" description="Helical" evidence="10">
    <location>
        <begin position="407"/>
        <end position="428"/>
    </location>
</feature>
<evidence type="ECO:0000256" key="1">
    <source>
        <dbReference type="ARBA" id="ARBA00000085"/>
    </source>
</evidence>
<feature type="repeat" description="TPR" evidence="8">
    <location>
        <begin position="249"/>
        <end position="282"/>
    </location>
</feature>
<dbReference type="Gene3D" id="3.30.450.20">
    <property type="entry name" value="PAS domain"/>
    <property type="match status" value="1"/>
</dbReference>
<feature type="domain" description="Signal transduction histidine kinase subgroup 2 dimerisation and phosphoacceptor" evidence="12">
    <location>
        <begin position="453"/>
        <end position="527"/>
    </location>
</feature>
<dbReference type="SUPFAM" id="SSF48452">
    <property type="entry name" value="TPR-like"/>
    <property type="match status" value="2"/>
</dbReference>
<evidence type="ECO:0000256" key="10">
    <source>
        <dbReference type="SAM" id="Phobius"/>
    </source>
</evidence>
<dbReference type="PANTHER" id="PTHR41523:SF8">
    <property type="entry name" value="ETHYLENE RESPONSE SENSOR PROTEIN"/>
    <property type="match status" value="1"/>
</dbReference>
<feature type="coiled-coil region" evidence="9">
    <location>
        <begin position="349"/>
        <end position="402"/>
    </location>
</feature>
<evidence type="ECO:0000259" key="12">
    <source>
        <dbReference type="Pfam" id="PF07568"/>
    </source>
</evidence>
<dbReference type="OrthoDB" id="9767435at2"/>
<evidence type="ECO:0000256" key="4">
    <source>
        <dbReference type="ARBA" id="ARBA00022679"/>
    </source>
</evidence>
<accession>A0A2U2XAT0</accession>
<dbReference type="SMART" id="SM00028">
    <property type="entry name" value="TPR"/>
    <property type="match status" value="6"/>
</dbReference>
<dbReference type="InterPro" id="IPR036890">
    <property type="entry name" value="HATPase_C_sf"/>
</dbReference>